<dbReference type="AlphaFoldDB" id="A0A8C4XL12"/>
<sequence>MCAAVAYGTKINQLSNLLEELANDTIKVLNSISYEMAQNRIMSLQNPMALDYLLASQGGIYALTGRESCAYIDDEFQTQQKGLNSIEREVKEWKRQKESSSSWWSWLTSWLPNQT</sequence>
<organism evidence="2 3">
    <name type="scientific">Falco tinnunculus</name>
    <name type="common">Common kestrel</name>
    <dbReference type="NCBI Taxonomy" id="100819"/>
    <lineage>
        <taxon>Eukaryota</taxon>
        <taxon>Metazoa</taxon>
        <taxon>Chordata</taxon>
        <taxon>Craniata</taxon>
        <taxon>Vertebrata</taxon>
        <taxon>Euteleostomi</taxon>
        <taxon>Archelosauria</taxon>
        <taxon>Archosauria</taxon>
        <taxon>Dinosauria</taxon>
        <taxon>Saurischia</taxon>
        <taxon>Theropoda</taxon>
        <taxon>Coelurosauria</taxon>
        <taxon>Aves</taxon>
        <taxon>Neognathae</taxon>
        <taxon>Neoaves</taxon>
        <taxon>Telluraves</taxon>
        <taxon>Australaves</taxon>
        <taxon>Falconiformes</taxon>
        <taxon>Falconidae</taxon>
        <taxon>Falco</taxon>
    </lineage>
</organism>
<name>A0A8C4XL12_FALTI</name>
<reference evidence="2" key="1">
    <citation type="submission" date="2025-08" db="UniProtKB">
        <authorList>
            <consortium name="Ensembl"/>
        </authorList>
    </citation>
    <scope>IDENTIFICATION</scope>
</reference>
<dbReference type="PANTHER" id="PTHR10424">
    <property type="entry name" value="VIRAL ENVELOPE PROTEIN"/>
    <property type="match status" value="1"/>
</dbReference>
<keyword evidence="3" id="KW-1185">Reference proteome</keyword>
<evidence type="ECO:0000256" key="1">
    <source>
        <dbReference type="ARBA" id="ARBA00023157"/>
    </source>
</evidence>
<proteinExistence type="predicted"/>
<dbReference type="Ensembl" id="ENSFTIT00000004869.1">
    <property type="protein sequence ID" value="ENSFTIP00000004644.1"/>
    <property type="gene ID" value="ENSFTIG00000003213.1"/>
</dbReference>
<dbReference type="OMA" id="RESCAYI"/>
<dbReference type="SUPFAM" id="SSF58069">
    <property type="entry name" value="Virus ectodomain"/>
    <property type="match status" value="1"/>
</dbReference>
<keyword evidence="1" id="KW-1015">Disulfide bond</keyword>
<evidence type="ECO:0000313" key="2">
    <source>
        <dbReference type="Ensembl" id="ENSFTIP00000004644.1"/>
    </source>
</evidence>
<accession>A0A8C4XL12</accession>
<evidence type="ECO:0000313" key="3">
    <source>
        <dbReference type="Proteomes" id="UP000694562"/>
    </source>
</evidence>
<protein>
    <submittedName>
        <fullName evidence="2">Uncharacterized protein</fullName>
    </submittedName>
</protein>
<dbReference type="Pfam" id="PF00429">
    <property type="entry name" value="TLV_coat"/>
    <property type="match status" value="1"/>
</dbReference>
<dbReference type="PANTHER" id="PTHR10424:SF73">
    <property type="entry name" value="ENDOGENOUS RETROVIRUS GROUP FC1 ENV POLYPROTEIN-RELATED"/>
    <property type="match status" value="1"/>
</dbReference>
<reference evidence="2" key="2">
    <citation type="submission" date="2025-09" db="UniProtKB">
        <authorList>
            <consortium name="Ensembl"/>
        </authorList>
    </citation>
    <scope>IDENTIFICATION</scope>
</reference>
<dbReference type="Proteomes" id="UP000694562">
    <property type="component" value="Unplaced"/>
</dbReference>
<dbReference type="Gene3D" id="1.10.287.210">
    <property type="match status" value="1"/>
</dbReference>
<dbReference type="InterPro" id="IPR018154">
    <property type="entry name" value="TLV/ENV_coat_polyprotein"/>
</dbReference>
<dbReference type="OrthoDB" id="8949317at2759"/>